<reference evidence="2" key="1">
    <citation type="submission" date="2016-07" db="EMBL/GenBank/DDBJ databases">
        <title>Microvirga ossetica sp. nov. a new species of rhizobia isolated from root nodules of the legume species Vicia alpestris Steven originated from North Ossetia region in the Caucasus.</title>
        <authorList>
            <person name="Safronova V.I."/>
            <person name="Kuznetsova I.G."/>
            <person name="Sazanova A.L."/>
            <person name="Belimov A."/>
            <person name="Andronov E."/>
            <person name="Osledkin Y.S."/>
            <person name="Onishchuk O.P."/>
            <person name="Kurchak O.N."/>
            <person name="Shaposhnikov A.I."/>
            <person name="Willems A."/>
            <person name="Tikhonovich I.A."/>
        </authorList>
    </citation>
    <scope>NUCLEOTIDE SEQUENCE [LARGE SCALE GENOMIC DNA]</scope>
    <source>
        <strain evidence="2">V5/3M</strain>
        <plasmid evidence="2">unnamed1</plasmid>
    </source>
</reference>
<proteinExistence type="predicted"/>
<sequence>MKALIGEMQAPPTLDLDDPALPPHRVEDHLRVTAEVGADAIGTMSLEELLQHFDDVMALWVWRWLGAGRDGRSIFGRLAPVSRERASL</sequence>
<protein>
    <submittedName>
        <fullName evidence="2">Uncharacterized protein</fullName>
    </submittedName>
</protein>
<dbReference type="RefSeq" id="WP_099513617.1">
    <property type="nucleotide sequence ID" value="NZ_CP016617.1"/>
</dbReference>
<name>A0A1B2ERC4_9HYPH</name>
<feature type="region of interest" description="Disordered" evidence="1">
    <location>
        <begin position="1"/>
        <end position="21"/>
    </location>
</feature>
<geneLocation type="plasmid" evidence="2">
    <name>unnamed1</name>
</geneLocation>
<organism evidence="2">
    <name type="scientific">Microvirga ossetica</name>
    <dbReference type="NCBI Taxonomy" id="1882682"/>
    <lineage>
        <taxon>Bacteria</taxon>
        <taxon>Pseudomonadati</taxon>
        <taxon>Pseudomonadota</taxon>
        <taxon>Alphaproteobacteria</taxon>
        <taxon>Hyphomicrobiales</taxon>
        <taxon>Methylobacteriaceae</taxon>
        <taxon>Microvirga</taxon>
    </lineage>
</organism>
<gene>
    <name evidence="2" type="ORF">BB934_29945</name>
</gene>
<dbReference type="AlphaFoldDB" id="A0A1B2ERC4"/>
<dbReference type="KEGG" id="moc:BB934_29945"/>
<evidence type="ECO:0000256" key="1">
    <source>
        <dbReference type="SAM" id="MobiDB-lite"/>
    </source>
</evidence>
<evidence type="ECO:0000313" key="2">
    <source>
        <dbReference type="EMBL" id="ANY82509.1"/>
    </source>
</evidence>
<accession>A0A1B2ERC4</accession>
<dbReference type="EMBL" id="CP016617">
    <property type="protein sequence ID" value="ANY82509.1"/>
    <property type="molecule type" value="Genomic_DNA"/>
</dbReference>
<keyword evidence="2" id="KW-0614">Plasmid</keyword>